<evidence type="ECO:0000313" key="2">
    <source>
        <dbReference type="EMBL" id="MFC7291847.1"/>
    </source>
</evidence>
<keyword evidence="1" id="KW-1133">Transmembrane helix</keyword>
<protein>
    <recommendedName>
        <fullName evidence="4">Rod shape-determining protein MreD</fullName>
    </recommendedName>
</protein>
<accession>A0ABW2ILG4</accession>
<reference evidence="3" key="1">
    <citation type="journal article" date="2019" name="Int. J. Syst. Evol. Microbiol.">
        <title>The Global Catalogue of Microorganisms (GCM) 10K type strain sequencing project: providing services to taxonomists for standard genome sequencing and annotation.</title>
        <authorList>
            <consortium name="The Broad Institute Genomics Platform"/>
            <consortium name="The Broad Institute Genome Sequencing Center for Infectious Disease"/>
            <person name="Wu L."/>
            <person name="Ma J."/>
        </authorList>
    </citation>
    <scope>NUCLEOTIDE SEQUENCE [LARGE SCALE GENOMIC DNA]</scope>
    <source>
        <strain evidence="3">CCUG 51308</strain>
    </source>
</reference>
<dbReference type="RefSeq" id="WP_382167085.1">
    <property type="nucleotide sequence ID" value="NZ_JBHTBR010000005.1"/>
</dbReference>
<name>A0ABW2ILG4_9PROT</name>
<proteinExistence type="predicted"/>
<feature type="transmembrane region" description="Helical" evidence="1">
    <location>
        <begin position="6"/>
        <end position="29"/>
    </location>
</feature>
<evidence type="ECO:0000256" key="1">
    <source>
        <dbReference type="SAM" id="Phobius"/>
    </source>
</evidence>
<keyword evidence="1" id="KW-0812">Transmembrane</keyword>
<feature type="transmembrane region" description="Helical" evidence="1">
    <location>
        <begin position="41"/>
        <end position="66"/>
    </location>
</feature>
<dbReference type="EMBL" id="JBHTBR010000005">
    <property type="protein sequence ID" value="MFC7291847.1"/>
    <property type="molecule type" value="Genomic_DNA"/>
</dbReference>
<comment type="caution">
    <text evidence="2">The sequence shown here is derived from an EMBL/GenBank/DDBJ whole genome shotgun (WGS) entry which is preliminary data.</text>
</comment>
<feature type="transmembrane region" description="Helical" evidence="1">
    <location>
        <begin position="139"/>
        <end position="160"/>
    </location>
</feature>
<dbReference type="Proteomes" id="UP001596492">
    <property type="component" value="Unassembled WGS sequence"/>
</dbReference>
<keyword evidence="3" id="KW-1185">Reference proteome</keyword>
<feature type="transmembrane region" description="Helical" evidence="1">
    <location>
        <begin position="107"/>
        <end position="127"/>
    </location>
</feature>
<feature type="transmembrane region" description="Helical" evidence="1">
    <location>
        <begin position="78"/>
        <end position="95"/>
    </location>
</feature>
<sequence length="168" mass="17559">MSGAERIRVFLGALLAIFICLLGTTPLLHHMPFPLTDTWPIAVFLFALSCARLSMSIWAAVLIVMVGLVQDFVLEAPLGAWSFAGLCAYAAGLIAKDSFKAMAATIPSQLVLLVAGSIVGIFALSIAGDIAGGADVLDAPLWSDLVLTAGLYYLVTPLFAPYKGGLSS</sequence>
<evidence type="ECO:0008006" key="4">
    <source>
        <dbReference type="Google" id="ProtNLM"/>
    </source>
</evidence>
<organism evidence="2 3">
    <name type="scientific">Hirschia litorea</name>
    <dbReference type="NCBI Taxonomy" id="1199156"/>
    <lineage>
        <taxon>Bacteria</taxon>
        <taxon>Pseudomonadati</taxon>
        <taxon>Pseudomonadota</taxon>
        <taxon>Alphaproteobacteria</taxon>
        <taxon>Hyphomonadales</taxon>
        <taxon>Hyphomonadaceae</taxon>
        <taxon>Hirschia</taxon>
    </lineage>
</organism>
<keyword evidence="1" id="KW-0472">Membrane</keyword>
<evidence type="ECO:0000313" key="3">
    <source>
        <dbReference type="Proteomes" id="UP001596492"/>
    </source>
</evidence>
<gene>
    <name evidence="2" type="ORF">ACFQS8_09490</name>
</gene>